<feature type="region of interest" description="Disordered" evidence="1">
    <location>
        <begin position="90"/>
        <end position="117"/>
    </location>
</feature>
<name>A0ABP8P877_9ACTN</name>
<organism evidence="2 3">
    <name type="scientific">Actinoallomurus oryzae</name>
    <dbReference type="NCBI Taxonomy" id="502180"/>
    <lineage>
        <taxon>Bacteria</taxon>
        <taxon>Bacillati</taxon>
        <taxon>Actinomycetota</taxon>
        <taxon>Actinomycetes</taxon>
        <taxon>Streptosporangiales</taxon>
        <taxon>Thermomonosporaceae</taxon>
        <taxon>Actinoallomurus</taxon>
    </lineage>
</organism>
<dbReference type="RefSeq" id="WP_345456870.1">
    <property type="nucleotide sequence ID" value="NZ_BAABHF010000009.1"/>
</dbReference>
<dbReference type="Proteomes" id="UP001500503">
    <property type="component" value="Unassembled WGS sequence"/>
</dbReference>
<comment type="caution">
    <text evidence="2">The sequence shown here is derived from an EMBL/GenBank/DDBJ whole genome shotgun (WGS) entry which is preliminary data.</text>
</comment>
<keyword evidence="3" id="KW-1185">Reference proteome</keyword>
<gene>
    <name evidence="2" type="ORF">GCM10023191_005420</name>
</gene>
<dbReference type="EMBL" id="BAABHF010000009">
    <property type="protein sequence ID" value="GAA4483610.1"/>
    <property type="molecule type" value="Genomic_DNA"/>
</dbReference>
<protein>
    <submittedName>
        <fullName evidence="2">Uncharacterized protein</fullName>
    </submittedName>
</protein>
<sequence length="117" mass="12699">MVHEQHEVFRTVPFPFADGRFPHNLGAVIQRTVAEGTMPALTVVHDKDGGWMVGDGINDPNLPGACGVYCIAHVAEDDPTVQETATLPPGYAAYRDAPGQSWSVEPFTYEDEDTPSD</sequence>
<proteinExistence type="predicted"/>
<accession>A0ABP8P877</accession>
<evidence type="ECO:0000313" key="3">
    <source>
        <dbReference type="Proteomes" id="UP001500503"/>
    </source>
</evidence>
<reference evidence="3" key="1">
    <citation type="journal article" date="2019" name="Int. J. Syst. Evol. Microbiol.">
        <title>The Global Catalogue of Microorganisms (GCM) 10K type strain sequencing project: providing services to taxonomists for standard genome sequencing and annotation.</title>
        <authorList>
            <consortium name="The Broad Institute Genomics Platform"/>
            <consortium name="The Broad Institute Genome Sequencing Center for Infectious Disease"/>
            <person name="Wu L."/>
            <person name="Ma J."/>
        </authorList>
    </citation>
    <scope>NUCLEOTIDE SEQUENCE [LARGE SCALE GENOMIC DNA]</scope>
    <source>
        <strain evidence="3">JCM 17933</strain>
    </source>
</reference>
<evidence type="ECO:0000313" key="2">
    <source>
        <dbReference type="EMBL" id="GAA4483610.1"/>
    </source>
</evidence>
<feature type="compositionally biased region" description="Acidic residues" evidence="1">
    <location>
        <begin position="108"/>
        <end position="117"/>
    </location>
</feature>
<evidence type="ECO:0000256" key="1">
    <source>
        <dbReference type="SAM" id="MobiDB-lite"/>
    </source>
</evidence>